<organism evidence="2">
    <name type="scientific">Woronichinia naegeliana WA131</name>
    <dbReference type="NCBI Taxonomy" id="2824559"/>
    <lineage>
        <taxon>Bacteria</taxon>
        <taxon>Bacillati</taxon>
        <taxon>Cyanobacteriota</taxon>
        <taxon>Cyanophyceae</taxon>
        <taxon>Synechococcales</taxon>
        <taxon>Coelosphaeriaceae</taxon>
        <taxon>Woronichinia</taxon>
    </lineage>
</organism>
<reference evidence="2" key="1">
    <citation type="submission" date="2021-04" db="EMBL/GenBank/DDBJ databases">
        <title>Genome sequence of Woronichinia naegeliana from Washington state freshwater lake bloom.</title>
        <authorList>
            <person name="Dreher T.W."/>
        </authorList>
    </citation>
    <scope>NUCLEOTIDE SEQUENCE</scope>
    <source>
        <strain evidence="2">WA131</strain>
    </source>
</reference>
<dbReference type="EMBL" id="CP073041">
    <property type="protein sequence ID" value="UXE60185.1"/>
    <property type="molecule type" value="Genomic_DNA"/>
</dbReference>
<dbReference type="Proteomes" id="UP001065613">
    <property type="component" value="Chromosome"/>
</dbReference>
<dbReference type="CDD" id="cd06259">
    <property type="entry name" value="YdcF-like"/>
    <property type="match status" value="1"/>
</dbReference>
<accession>A0A977KX32</accession>
<dbReference type="InterPro" id="IPR014729">
    <property type="entry name" value="Rossmann-like_a/b/a_fold"/>
</dbReference>
<name>A0A977KX32_9CYAN</name>
<proteinExistence type="predicted"/>
<dbReference type="AlphaFoldDB" id="A0A977KX32"/>
<evidence type="ECO:0000259" key="1">
    <source>
        <dbReference type="Pfam" id="PF02698"/>
    </source>
</evidence>
<dbReference type="InterPro" id="IPR003848">
    <property type="entry name" value="DUF218"/>
</dbReference>
<dbReference type="Gene3D" id="3.40.50.620">
    <property type="entry name" value="HUPs"/>
    <property type="match status" value="1"/>
</dbReference>
<gene>
    <name evidence="2" type="ORF">KA717_31835</name>
</gene>
<dbReference type="Pfam" id="PF02698">
    <property type="entry name" value="DUF218"/>
    <property type="match status" value="1"/>
</dbReference>
<evidence type="ECO:0000313" key="2">
    <source>
        <dbReference type="EMBL" id="UXE60185.1"/>
    </source>
</evidence>
<feature type="domain" description="DUF218" evidence="1">
    <location>
        <begin position="24"/>
        <end position="138"/>
    </location>
</feature>
<sequence length="173" mass="19327">MSPIVALGLWWGYQEVNRSSSQPQAIFVLGGHENRERAAAKLAERYPHLPIWVSSGSPENYVKRIFRRAGVESRRLHLSYQARDTVTNFTSLVDTMKAQGIHSVYLVTSENHMTRARLVGEIVFGSRGISLNPIAVPSQTSQESPDKCVRDILRALLWVTTGRTGETLLKPPS</sequence>
<dbReference type="KEGG" id="wna:KA717_31835"/>
<protein>
    <submittedName>
        <fullName evidence="2">YdcF family protein</fullName>
    </submittedName>
</protein>